<name>A0A0A1MQ55_9BACI</name>
<protein>
    <submittedName>
        <fullName evidence="1">Uncharacterized protein</fullName>
    </submittedName>
</protein>
<keyword evidence="2" id="KW-1185">Reference proteome</keyword>
<dbReference type="EMBL" id="CDGG01000001">
    <property type="protein sequence ID" value="CEI81839.1"/>
    <property type="molecule type" value="Genomic_DNA"/>
</dbReference>
<evidence type="ECO:0000313" key="2">
    <source>
        <dbReference type="Proteomes" id="UP000040453"/>
    </source>
</evidence>
<dbReference type="STRING" id="545501.BN997_01693"/>
<dbReference type="AlphaFoldDB" id="A0A0A1MQ55"/>
<reference evidence="1 2" key="1">
    <citation type="submission" date="2014-11" db="EMBL/GenBank/DDBJ databases">
        <authorList>
            <person name="Urmite Genomes Urmite Genomes"/>
        </authorList>
    </citation>
    <scope>NUCLEOTIDE SEQUENCE [LARGE SCALE GENOMIC DNA]</scope>
    <source>
        <strain evidence="1 2">Oc5</strain>
    </source>
</reference>
<proteinExistence type="predicted"/>
<gene>
    <name evidence="1" type="ORF">BN997_01693</name>
</gene>
<dbReference type="RefSeq" id="WP_175297022.1">
    <property type="nucleotide sequence ID" value="NZ_CDGG01000001.1"/>
</dbReference>
<dbReference type="Proteomes" id="UP000040453">
    <property type="component" value="Unassembled WGS sequence"/>
</dbReference>
<sequence>MNLEDVFLNNPASSVRELESVIQDVYQLVQREYPQIDMSLAIDQSLFLRPEHERE</sequence>
<accession>A0A0A1MQ55</accession>
<evidence type="ECO:0000313" key="1">
    <source>
        <dbReference type="EMBL" id="CEI81839.1"/>
    </source>
</evidence>
<organism evidence="1 2">
    <name type="scientific">Oceanobacillus oncorhynchi</name>
    <dbReference type="NCBI Taxonomy" id="545501"/>
    <lineage>
        <taxon>Bacteria</taxon>
        <taxon>Bacillati</taxon>
        <taxon>Bacillota</taxon>
        <taxon>Bacilli</taxon>
        <taxon>Bacillales</taxon>
        <taxon>Bacillaceae</taxon>
        <taxon>Oceanobacillus</taxon>
    </lineage>
</organism>